<protein>
    <submittedName>
        <fullName evidence="4">Ribosomal protein S18 acetylase RimI-like enzyme</fullName>
    </submittedName>
</protein>
<dbReference type="AlphaFoldDB" id="A0A7Y9FKE3"/>
<dbReference type="Proteomes" id="UP000618382">
    <property type="component" value="Unassembled WGS sequence"/>
</dbReference>
<dbReference type="InterPro" id="IPR056935">
    <property type="entry name" value="Rv0428c-like_C"/>
</dbReference>
<keyword evidence="4" id="KW-0687">Ribonucleoprotein</keyword>
<name>A0A7Y9FKE3_9CELL</name>
<dbReference type="InterPro" id="IPR000182">
    <property type="entry name" value="GNAT_dom"/>
</dbReference>
<feature type="domain" description="N-acetyltransferase" evidence="2">
    <location>
        <begin position="5"/>
        <end position="165"/>
    </location>
</feature>
<accession>A0A7Y9FKE3</accession>
<dbReference type="CDD" id="cd04301">
    <property type="entry name" value="NAT_SF"/>
    <property type="match status" value="2"/>
</dbReference>
<dbReference type="SUPFAM" id="SSF55729">
    <property type="entry name" value="Acyl-CoA N-acyltransferases (Nat)"/>
    <property type="match status" value="2"/>
</dbReference>
<proteinExistence type="predicted"/>
<dbReference type="EMBL" id="BONN01000005">
    <property type="protein sequence ID" value="GIG33119.1"/>
    <property type="molecule type" value="Genomic_DNA"/>
</dbReference>
<dbReference type="PANTHER" id="PTHR13947">
    <property type="entry name" value="GNAT FAMILY N-ACETYLTRANSFERASE"/>
    <property type="match status" value="1"/>
</dbReference>
<dbReference type="InterPro" id="IPR050769">
    <property type="entry name" value="NAT_camello-type"/>
</dbReference>
<dbReference type="Proteomes" id="UP000577956">
    <property type="component" value="Unassembled WGS sequence"/>
</dbReference>
<reference evidence="3 6" key="2">
    <citation type="submission" date="2021-01" db="EMBL/GenBank/DDBJ databases">
        <title>Whole genome shotgun sequence of Cellulomonas oligotrophica NBRC 109435.</title>
        <authorList>
            <person name="Komaki H."/>
            <person name="Tamura T."/>
        </authorList>
    </citation>
    <scope>NUCLEOTIDE SEQUENCE [LARGE SCALE GENOMIC DNA]</scope>
    <source>
        <strain evidence="3 6">NBRC 109435</strain>
    </source>
</reference>
<keyword evidence="4" id="KW-0689">Ribosomal protein</keyword>
<feature type="domain" description="N-acetyltransferase" evidence="2">
    <location>
        <begin position="263"/>
        <end position="420"/>
    </location>
</feature>
<dbReference type="Pfam" id="PF00583">
    <property type="entry name" value="Acetyltransf_1"/>
    <property type="match status" value="1"/>
</dbReference>
<dbReference type="PROSITE" id="PS51186">
    <property type="entry name" value="GNAT"/>
    <property type="match status" value="2"/>
</dbReference>
<dbReference type="EMBL" id="JACCBK010000001">
    <property type="protein sequence ID" value="NYD87676.1"/>
    <property type="molecule type" value="Genomic_DNA"/>
</dbReference>
<sequence>MSAALQVRAAHDDELRRVGELTVAAYLADELLPADHSYVDELRDATDRALRATVLVAVDPAAAGAGAVVGTITLADAGTPYAEFATGDEVELRMLAVDPAARGRGVAEQLVRAALADAVGRGRRDVVLCTLDTMRAAHRLYARLGFTPRPERDWGTEVDLRVHAWRAPEPPGVLVETATWPPLRVEDVQGWRVGLSRGVTRRGHSTVPLGEPADLAAAVDAVERLSAADGAPAVFRTGDPGTPAGLVAELDARGYAVGSLTDVLVRDVAPDAAERGLPRIAHGLRVLDAPDDAWLTAWLAGKGGDREVSRALVAGAPATYLAASGPDGSDVAVIRAATVDGWVALSCLQVAPSVRRHGLGRTLTDAALAIAARQGARRAFLQVEAENVPARRLYEQLGFALAHRYAYRIQPSPGAVPGSC</sequence>
<dbReference type="GO" id="GO:0008080">
    <property type="term" value="F:N-acetyltransferase activity"/>
    <property type="evidence" value="ECO:0007669"/>
    <property type="project" value="InterPro"/>
</dbReference>
<dbReference type="Gene3D" id="3.40.630.30">
    <property type="match status" value="2"/>
</dbReference>
<evidence type="ECO:0000313" key="5">
    <source>
        <dbReference type="Proteomes" id="UP000577956"/>
    </source>
</evidence>
<dbReference type="Pfam" id="PF24553">
    <property type="entry name" value="Rv0428c_C"/>
    <property type="match status" value="1"/>
</dbReference>
<evidence type="ECO:0000313" key="6">
    <source>
        <dbReference type="Proteomes" id="UP000618382"/>
    </source>
</evidence>
<keyword evidence="6" id="KW-1185">Reference proteome</keyword>
<evidence type="ECO:0000256" key="1">
    <source>
        <dbReference type="ARBA" id="ARBA00022679"/>
    </source>
</evidence>
<evidence type="ECO:0000259" key="2">
    <source>
        <dbReference type="PROSITE" id="PS51186"/>
    </source>
</evidence>
<evidence type="ECO:0000313" key="3">
    <source>
        <dbReference type="EMBL" id="GIG33119.1"/>
    </source>
</evidence>
<gene>
    <name evidence="4" type="ORF">BKA21_003225</name>
    <name evidence="3" type="ORF">Col01nite_22780</name>
</gene>
<organism evidence="4 5">
    <name type="scientific">Cellulomonas oligotrophica</name>
    <dbReference type="NCBI Taxonomy" id="931536"/>
    <lineage>
        <taxon>Bacteria</taxon>
        <taxon>Bacillati</taxon>
        <taxon>Actinomycetota</taxon>
        <taxon>Actinomycetes</taxon>
        <taxon>Micrococcales</taxon>
        <taxon>Cellulomonadaceae</taxon>
        <taxon>Cellulomonas</taxon>
    </lineage>
</organism>
<evidence type="ECO:0000313" key="4">
    <source>
        <dbReference type="EMBL" id="NYD87676.1"/>
    </source>
</evidence>
<dbReference type="GO" id="GO:0005840">
    <property type="term" value="C:ribosome"/>
    <property type="evidence" value="ECO:0007669"/>
    <property type="project" value="UniProtKB-KW"/>
</dbReference>
<dbReference type="InterPro" id="IPR016181">
    <property type="entry name" value="Acyl_CoA_acyltransferase"/>
</dbReference>
<comment type="caution">
    <text evidence="4">The sequence shown here is derived from an EMBL/GenBank/DDBJ whole genome shotgun (WGS) entry which is preliminary data.</text>
</comment>
<dbReference type="RefSeq" id="WP_140460019.1">
    <property type="nucleotide sequence ID" value="NZ_BAABFI010000010.1"/>
</dbReference>
<reference evidence="4 5" key="1">
    <citation type="submission" date="2020-07" db="EMBL/GenBank/DDBJ databases">
        <title>Sequencing the genomes of 1000 actinobacteria strains.</title>
        <authorList>
            <person name="Klenk H.-P."/>
        </authorList>
    </citation>
    <scope>NUCLEOTIDE SEQUENCE [LARGE SCALE GENOMIC DNA]</scope>
    <source>
        <strain evidence="4 5">DSM 24482</strain>
    </source>
</reference>
<keyword evidence="1" id="KW-0808">Transferase</keyword>
<dbReference type="PANTHER" id="PTHR13947:SF37">
    <property type="entry name" value="LD18367P"/>
    <property type="match status" value="1"/>
</dbReference>